<dbReference type="InterPro" id="IPR050109">
    <property type="entry name" value="HTH-type_TetR-like_transc_reg"/>
</dbReference>
<protein>
    <submittedName>
        <fullName evidence="6">TetR/AcrR family transcriptional regulator</fullName>
    </submittedName>
</protein>
<dbReference type="SUPFAM" id="SSF46689">
    <property type="entry name" value="Homeodomain-like"/>
    <property type="match status" value="1"/>
</dbReference>
<comment type="caution">
    <text evidence="6">The sequence shown here is derived from an EMBL/GenBank/DDBJ whole genome shotgun (WGS) entry which is preliminary data.</text>
</comment>
<feature type="DNA-binding region" description="H-T-H motif" evidence="4">
    <location>
        <begin position="35"/>
        <end position="54"/>
    </location>
</feature>
<reference evidence="6 7" key="1">
    <citation type="submission" date="2024-03" db="EMBL/GenBank/DDBJ databases">
        <title>Draft genome sequence of Pseudonocardia sp. DW16-2.</title>
        <authorList>
            <person name="Duangmal K."/>
        </authorList>
    </citation>
    <scope>NUCLEOTIDE SEQUENCE [LARGE SCALE GENOMIC DNA]</scope>
    <source>
        <strain evidence="6 7">DW16-2</strain>
    </source>
</reference>
<dbReference type="EMBL" id="JBBJUP010000023">
    <property type="protein sequence ID" value="MEJ8281793.1"/>
    <property type="molecule type" value="Genomic_DNA"/>
</dbReference>
<dbReference type="Gene3D" id="1.10.357.10">
    <property type="entry name" value="Tetracycline Repressor, domain 2"/>
    <property type="match status" value="1"/>
</dbReference>
<evidence type="ECO:0000259" key="5">
    <source>
        <dbReference type="PROSITE" id="PS50977"/>
    </source>
</evidence>
<dbReference type="Proteomes" id="UP001364211">
    <property type="component" value="Unassembled WGS sequence"/>
</dbReference>
<gene>
    <name evidence="6" type="ORF">WJX68_22860</name>
</gene>
<dbReference type="PANTHER" id="PTHR30055:SF234">
    <property type="entry name" value="HTH-TYPE TRANSCRIPTIONAL REGULATOR BETI"/>
    <property type="match status" value="1"/>
</dbReference>
<evidence type="ECO:0000313" key="7">
    <source>
        <dbReference type="Proteomes" id="UP001364211"/>
    </source>
</evidence>
<keyword evidence="2 4" id="KW-0238">DNA-binding</keyword>
<evidence type="ECO:0000313" key="6">
    <source>
        <dbReference type="EMBL" id="MEJ8281793.1"/>
    </source>
</evidence>
<evidence type="ECO:0000256" key="1">
    <source>
        <dbReference type="ARBA" id="ARBA00023015"/>
    </source>
</evidence>
<dbReference type="InterPro" id="IPR001647">
    <property type="entry name" value="HTH_TetR"/>
</dbReference>
<sequence length="193" mass="20075">MTERTARTRGGGSARDRVLDAYETLLIEQGPGGATLDAVAAAAEVSKGGLLYHFNSKESLVGGLLDRLRERSARDAELMRSDAAGTVAYYLRTSMPGGESPVGLTRTYLATLRIADGTTSGESARGALAAVDADGLAALREEIEDPVVAWLVQLVGDGLYLRTLTGAPLTGGVPTDELLDTLRGLLAARSGKG</sequence>
<evidence type="ECO:0000256" key="2">
    <source>
        <dbReference type="ARBA" id="ARBA00023125"/>
    </source>
</evidence>
<name>A0ABU8TDS4_9PSEU</name>
<dbReference type="PRINTS" id="PR00455">
    <property type="entry name" value="HTHTETR"/>
</dbReference>
<dbReference type="PANTHER" id="PTHR30055">
    <property type="entry name" value="HTH-TYPE TRANSCRIPTIONAL REGULATOR RUTR"/>
    <property type="match status" value="1"/>
</dbReference>
<evidence type="ECO:0000256" key="4">
    <source>
        <dbReference type="PROSITE-ProRule" id="PRU00335"/>
    </source>
</evidence>
<keyword evidence="3" id="KW-0804">Transcription</keyword>
<evidence type="ECO:0000256" key="3">
    <source>
        <dbReference type="ARBA" id="ARBA00023163"/>
    </source>
</evidence>
<dbReference type="Pfam" id="PF00440">
    <property type="entry name" value="TetR_N"/>
    <property type="match status" value="1"/>
</dbReference>
<proteinExistence type="predicted"/>
<accession>A0ABU8TDS4</accession>
<feature type="domain" description="HTH tetR-type" evidence="5">
    <location>
        <begin position="12"/>
        <end position="72"/>
    </location>
</feature>
<dbReference type="InterPro" id="IPR009057">
    <property type="entry name" value="Homeodomain-like_sf"/>
</dbReference>
<organism evidence="6 7">
    <name type="scientific">Pseudonocardia spirodelae</name>
    <dbReference type="NCBI Taxonomy" id="3133431"/>
    <lineage>
        <taxon>Bacteria</taxon>
        <taxon>Bacillati</taxon>
        <taxon>Actinomycetota</taxon>
        <taxon>Actinomycetes</taxon>
        <taxon>Pseudonocardiales</taxon>
        <taxon>Pseudonocardiaceae</taxon>
        <taxon>Pseudonocardia</taxon>
    </lineage>
</organism>
<dbReference type="RefSeq" id="WP_340294517.1">
    <property type="nucleotide sequence ID" value="NZ_JBBJUP010000023.1"/>
</dbReference>
<keyword evidence="1" id="KW-0805">Transcription regulation</keyword>
<dbReference type="PROSITE" id="PS50977">
    <property type="entry name" value="HTH_TETR_2"/>
    <property type="match status" value="1"/>
</dbReference>
<keyword evidence="7" id="KW-1185">Reference proteome</keyword>